<comment type="caution">
    <text evidence="4">The sequence shown here is derived from an EMBL/GenBank/DDBJ whole genome shotgun (WGS) entry which is preliminary data.</text>
</comment>
<evidence type="ECO:0000256" key="2">
    <source>
        <dbReference type="SAM" id="MobiDB-lite"/>
    </source>
</evidence>
<feature type="region of interest" description="Disordered" evidence="2">
    <location>
        <begin position="351"/>
        <end position="511"/>
    </location>
</feature>
<keyword evidence="5" id="KW-1185">Reference proteome</keyword>
<dbReference type="OrthoDB" id="5560525at2759"/>
<name>A0A5N5QEZ7_9AGAM</name>
<dbReference type="Pfam" id="PF06428">
    <property type="entry name" value="Sec2p"/>
    <property type="match status" value="1"/>
</dbReference>
<gene>
    <name evidence="4" type="ORF">CTheo_6460</name>
</gene>
<dbReference type="EMBL" id="SSOP01000198">
    <property type="protein sequence ID" value="KAB5590093.1"/>
    <property type="molecule type" value="Genomic_DNA"/>
</dbReference>
<accession>A0A5N5QEZ7</accession>
<dbReference type="PANTHER" id="PTHR14430:SF0">
    <property type="entry name" value="SEC2P DOMAIN-CONTAINING PROTEIN"/>
    <property type="match status" value="1"/>
</dbReference>
<reference evidence="4 5" key="1">
    <citation type="journal article" date="2019" name="Fungal Biol. Biotechnol.">
        <title>Draft genome sequence of fastidious pathogen Ceratobasidium theobromae, which causes vascular-streak dieback in Theobroma cacao.</title>
        <authorList>
            <person name="Ali S.S."/>
            <person name="Asman A."/>
            <person name="Shao J."/>
            <person name="Firmansyah A.P."/>
            <person name="Susilo A.W."/>
            <person name="Rosmana A."/>
            <person name="McMahon P."/>
            <person name="Junaid M."/>
            <person name="Guest D."/>
            <person name="Kheng T.Y."/>
            <person name="Meinhardt L.W."/>
            <person name="Bailey B.A."/>
        </authorList>
    </citation>
    <scope>NUCLEOTIDE SEQUENCE [LARGE SCALE GENOMIC DNA]</scope>
    <source>
        <strain evidence="4 5">CT2</strain>
    </source>
</reference>
<dbReference type="GO" id="GO:0070319">
    <property type="term" value="C:Golgi to plasma membrane transport vesicle"/>
    <property type="evidence" value="ECO:0007669"/>
    <property type="project" value="TreeGrafter"/>
</dbReference>
<dbReference type="GO" id="GO:0051286">
    <property type="term" value="C:cell tip"/>
    <property type="evidence" value="ECO:0007669"/>
    <property type="project" value="TreeGrafter"/>
</dbReference>
<feature type="compositionally biased region" description="Basic and acidic residues" evidence="2">
    <location>
        <begin position="382"/>
        <end position="404"/>
    </location>
</feature>
<evidence type="ECO:0000313" key="4">
    <source>
        <dbReference type="EMBL" id="KAB5590093.1"/>
    </source>
</evidence>
<dbReference type="GO" id="GO:0006887">
    <property type="term" value="P:exocytosis"/>
    <property type="evidence" value="ECO:0007669"/>
    <property type="project" value="TreeGrafter"/>
</dbReference>
<feature type="compositionally biased region" description="Basic and acidic residues" evidence="2">
    <location>
        <begin position="366"/>
        <end position="375"/>
    </location>
</feature>
<sequence>MSALTTGVPFPVSSPVSDSDSNPDVPNGADTNADPPSPTEGPGSTAHILEEAKQQFENQSAGDEELRKSLGKMITLCNKLTSRISTLEPQLAELQTTLTLTRSNLTLALANTEMLEDALRHNAHTRDVGWRRSDSTASRRPVAGSVSYSHSSISTVSGASTGSVDEQGAKIVVHAASPSSPPLAKARVSVSGTTTPTSGESRFFRFRFGSKTPSPTFPPHMVANSSSGPAHLTSASLPSLGLPLEEAAASEAKLKPPAPTDIEVAALEQKLKAREEELKAKEEAVKEREKELSDLRTLLEAEKKNSIELEKEKARVQDEIESLTQSLFEEANKMVADERRRMAEVEALLRETEEERDAVRGAMRVVEGENGRLRELSAGTVKKADEEATRKSLESQPEVKEPVESRGASQEIVRPAESTSTSQESAAAQPDPESAAETSVPAESGSGTEEIATAPVVNGSGNATPPPLPTSSSDLWEGQAMDRETTPPGTPPRVYALPVEASPWAEGQASA</sequence>
<protein>
    <submittedName>
        <fullName evidence="4">GDP/GTP exchange factor Sec2p</fullName>
    </submittedName>
</protein>
<organism evidence="4 5">
    <name type="scientific">Ceratobasidium theobromae</name>
    <dbReference type="NCBI Taxonomy" id="1582974"/>
    <lineage>
        <taxon>Eukaryota</taxon>
        <taxon>Fungi</taxon>
        <taxon>Dikarya</taxon>
        <taxon>Basidiomycota</taxon>
        <taxon>Agaricomycotina</taxon>
        <taxon>Agaricomycetes</taxon>
        <taxon>Cantharellales</taxon>
        <taxon>Ceratobasidiaceae</taxon>
        <taxon>Ceratobasidium</taxon>
    </lineage>
</organism>
<feature type="compositionally biased region" description="Low complexity" evidence="2">
    <location>
        <begin position="8"/>
        <end position="27"/>
    </location>
</feature>
<feature type="domain" description="GDP/GTP exchange factor Sec2 N-terminal" evidence="3">
    <location>
        <begin position="271"/>
        <end position="355"/>
    </location>
</feature>
<dbReference type="AlphaFoldDB" id="A0A5N5QEZ7"/>
<dbReference type="SUPFAM" id="SSF144284">
    <property type="entry name" value="Sec2 N-terminal region"/>
    <property type="match status" value="1"/>
</dbReference>
<evidence type="ECO:0000259" key="3">
    <source>
        <dbReference type="Pfam" id="PF06428"/>
    </source>
</evidence>
<dbReference type="PANTHER" id="PTHR14430">
    <property type="entry name" value="RABIN3-RELATED"/>
    <property type="match status" value="1"/>
</dbReference>
<evidence type="ECO:0000313" key="5">
    <source>
        <dbReference type="Proteomes" id="UP000383932"/>
    </source>
</evidence>
<dbReference type="Proteomes" id="UP000383932">
    <property type="component" value="Unassembled WGS sequence"/>
</dbReference>
<dbReference type="GO" id="GO:0005085">
    <property type="term" value="F:guanyl-nucleotide exchange factor activity"/>
    <property type="evidence" value="ECO:0007669"/>
    <property type="project" value="InterPro"/>
</dbReference>
<dbReference type="InterPro" id="IPR040351">
    <property type="entry name" value="RAB3IL/RAB3IP/Sec2"/>
</dbReference>
<keyword evidence="1" id="KW-0175">Coiled coil</keyword>
<dbReference type="InterPro" id="IPR009449">
    <property type="entry name" value="Sec2_N"/>
</dbReference>
<proteinExistence type="predicted"/>
<feature type="compositionally biased region" description="Low complexity" evidence="2">
    <location>
        <begin position="416"/>
        <end position="429"/>
    </location>
</feature>
<dbReference type="Gene3D" id="6.10.140.910">
    <property type="match status" value="1"/>
</dbReference>
<feature type="region of interest" description="Disordered" evidence="2">
    <location>
        <begin position="1"/>
        <end position="45"/>
    </location>
</feature>
<evidence type="ECO:0000256" key="1">
    <source>
        <dbReference type="ARBA" id="ARBA00023054"/>
    </source>
</evidence>